<dbReference type="GO" id="GO:0022857">
    <property type="term" value="F:transmembrane transporter activity"/>
    <property type="evidence" value="ECO:0007669"/>
    <property type="project" value="InterPro"/>
</dbReference>
<comment type="subcellular location">
    <subcellularLocation>
        <location evidence="1">Membrane</location>
        <topology evidence="1">Multi-pass membrane protein</topology>
    </subcellularLocation>
</comment>
<feature type="transmembrane region" description="Helical" evidence="7">
    <location>
        <begin position="297"/>
        <end position="314"/>
    </location>
</feature>
<dbReference type="Pfam" id="PF00854">
    <property type="entry name" value="PTR2"/>
    <property type="match status" value="2"/>
</dbReference>
<sequence>MEKGEIIEGKVDWKGRPAIKGKHGGMFFAMLSLCTAGFENMATVALVSNLVTYLTQVMHFDISDAANQVTNFLGTGYILSIPIAAIADMYTGRPKSVLLSACFEIVGLGLLAIQARSNNLKPPLCNLYDPTAHCIKVGGGQAGLLFLGLYLVASGSAGIKATVPPHGSDQLEEKDPKEARQMSSFFNWYLFVGGVGTAASLTLVYVVAFRNRNLRLPEDPEELYEINRDMEAAPETEFLPHRDSYKRALPEDFPALSVSGWSQESLVGVRRAQARLAGVSVCWITGHPFGITHLQRIGIGIVLNSLSMAVAGIVEVKRKEVARKHNMVDAIPLIQPLPISVFWLSFQYFIAVVADVFSYVGLLEFYYSQVPRGIKSLSTCFLWFSFALGYYLSSVIVNIVNSATKGITSSRGWLAGNNLNTNHLNLFYWLLSILSFLDFLVYLFLAQRYKYRPIAQRGTSTNKVSNEDNKELEDIEVHMGEVIE</sequence>
<comment type="similarity">
    <text evidence="2">Belongs to the major facilitator superfamily. Proton-dependent oligopeptide transporter (POT/PTR) (TC 2.A.17) family.</text>
</comment>
<dbReference type="Proteomes" id="UP000823749">
    <property type="component" value="Chromosome 7"/>
</dbReference>
<feature type="transmembrane region" description="Helical" evidence="7">
    <location>
        <begin position="426"/>
        <end position="445"/>
    </location>
</feature>
<protein>
    <submittedName>
        <fullName evidence="8">Uncharacterized protein</fullName>
    </submittedName>
</protein>
<keyword evidence="4 7" id="KW-1133">Transmembrane helix</keyword>
<evidence type="ECO:0000256" key="1">
    <source>
        <dbReference type="ARBA" id="ARBA00004141"/>
    </source>
</evidence>
<dbReference type="AlphaFoldDB" id="A0AAV6JNE9"/>
<dbReference type="EMBL" id="JACTNZ010000007">
    <property type="protein sequence ID" value="KAG5541149.1"/>
    <property type="molecule type" value="Genomic_DNA"/>
</dbReference>
<proteinExistence type="inferred from homology"/>
<accession>A0AAV6JNE9</accession>
<reference evidence="8" key="1">
    <citation type="submission" date="2020-08" db="EMBL/GenBank/DDBJ databases">
        <title>Plant Genome Project.</title>
        <authorList>
            <person name="Zhang R.-G."/>
        </authorList>
    </citation>
    <scope>NUCLEOTIDE SEQUENCE</scope>
    <source>
        <strain evidence="8">WSP0</strain>
        <tissue evidence="8">Leaf</tissue>
    </source>
</reference>
<feature type="transmembrane region" description="Helical" evidence="7">
    <location>
        <begin position="97"/>
        <end position="115"/>
    </location>
</feature>
<dbReference type="Gene3D" id="1.20.1250.20">
    <property type="entry name" value="MFS general substrate transporter like domains"/>
    <property type="match status" value="2"/>
</dbReference>
<gene>
    <name evidence="8" type="ORF">RHGRI_021127</name>
</gene>
<dbReference type="SUPFAM" id="SSF103473">
    <property type="entry name" value="MFS general substrate transporter"/>
    <property type="match status" value="1"/>
</dbReference>
<dbReference type="InterPro" id="IPR000109">
    <property type="entry name" value="POT_fam"/>
</dbReference>
<comment type="caution">
    <text evidence="8">The sequence shown here is derived from an EMBL/GenBank/DDBJ whole genome shotgun (WGS) entry which is preliminary data.</text>
</comment>
<name>A0AAV6JNE9_9ERIC</name>
<evidence type="ECO:0000313" key="9">
    <source>
        <dbReference type="Proteomes" id="UP000823749"/>
    </source>
</evidence>
<evidence type="ECO:0000256" key="7">
    <source>
        <dbReference type="SAM" id="Phobius"/>
    </source>
</evidence>
<organism evidence="8 9">
    <name type="scientific">Rhododendron griersonianum</name>
    <dbReference type="NCBI Taxonomy" id="479676"/>
    <lineage>
        <taxon>Eukaryota</taxon>
        <taxon>Viridiplantae</taxon>
        <taxon>Streptophyta</taxon>
        <taxon>Embryophyta</taxon>
        <taxon>Tracheophyta</taxon>
        <taxon>Spermatophyta</taxon>
        <taxon>Magnoliopsida</taxon>
        <taxon>eudicotyledons</taxon>
        <taxon>Gunneridae</taxon>
        <taxon>Pentapetalae</taxon>
        <taxon>asterids</taxon>
        <taxon>Ericales</taxon>
        <taxon>Ericaceae</taxon>
        <taxon>Ericoideae</taxon>
        <taxon>Rhodoreae</taxon>
        <taxon>Rhododendron</taxon>
    </lineage>
</organism>
<comment type="similarity">
    <text evidence="6">Belongs to the major facilitator superfamily. Phosphate:H(+) symporter (TC 2.A.1.9) family.</text>
</comment>
<feature type="transmembrane region" description="Helical" evidence="7">
    <location>
        <begin position="346"/>
        <end position="367"/>
    </location>
</feature>
<dbReference type="PANTHER" id="PTHR11654">
    <property type="entry name" value="OLIGOPEPTIDE TRANSPORTER-RELATED"/>
    <property type="match status" value="1"/>
</dbReference>
<evidence type="ECO:0000256" key="2">
    <source>
        <dbReference type="ARBA" id="ARBA00005982"/>
    </source>
</evidence>
<evidence type="ECO:0000256" key="5">
    <source>
        <dbReference type="ARBA" id="ARBA00023136"/>
    </source>
</evidence>
<feature type="transmembrane region" description="Helical" evidence="7">
    <location>
        <begin position="379"/>
        <end position="400"/>
    </location>
</feature>
<keyword evidence="5 7" id="KW-0472">Membrane</keyword>
<dbReference type="GO" id="GO:0016020">
    <property type="term" value="C:membrane"/>
    <property type="evidence" value="ECO:0007669"/>
    <property type="project" value="UniProtKB-SubCell"/>
</dbReference>
<feature type="transmembrane region" description="Helical" evidence="7">
    <location>
        <begin position="71"/>
        <end position="90"/>
    </location>
</feature>
<evidence type="ECO:0000256" key="4">
    <source>
        <dbReference type="ARBA" id="ARBA00022989"/>
    </source>
</evidence>
<keyword evidence="3 7" id="KW-0812">Transmembrane</keyword>
<dbReference type="InterPro" id="IPR036259">
    <property type="entry name" value="MFS_trans_sf"/>
</dbReference>
<keyword evidence="9" id="KW-1185">Reference proteome</keyword>
<feature type="transmembrane region" description="Helical" evidence="7">
    <location>
        <begin position="26"/>
        <end position="51"/>
    </location>
</feature>
<evidence type="ECO:0000256" key="3">
    <source>
        <dbReference type="ARBA" id="ARBA00022692"/>
    </source>
</evidence>
<feature type="transmembrane region" description="Helical" evidence="7">
    <location>
        <begin position="186"/>
        <end position="208"/>
    </location>
</feature>
<evidence type="ECO:0000256" key="6">
    <source>
        <dbReference type="ARBA" id="ARBA00044504"/>
    </source>
</evidence>
<evidence type="ECO:0000313" key="8">
    <source>
        <dbReference type="EMBL" id="KAG5541149.1"/>
    </source>
</evidence>